<evidence type="ECO:0000313" key="4">
    <source>
        <dbReference type="Proteomes" id="UP001303473"/>
    </source>
</evidence>
<protein>
    <recommendedName>
        <fullName evidence="2">C2H2-type domain-containing protein</fullName>
    </recommendedName>
</protein>
<feature type="domain" description="C2H2-type" evidence="2">
    <location>
        <begin position="292"/>
        <end position="320"/>
    </location>
</feature>
<dbReference type="InterPro" id="IPR013087">
    <property type="entry name" value="Znf_C2H2_type"/>
</dbReference>
<organism evidence="3 4">
    <name type="scientific">Diplogelasinospora grovesii</name>
    <dbReference type="NCBI Taxonomy" id="303347"/>
    <lineage>
        <taxon>Eukaryota</taxon>
        <taxon>Fungi</taxon>
        <taxon>Dikarya</taxon>
        <taxon>Ascomycota</taxon>
        <taxon>Pezizomycotina</taxon>
        <taxon>Sordariomycetes</taxon>
        <taxon>Sordariomycetidae</taxon>
        <taxon>Sordariales</taxon>
        <taxon>Diplogelasinosporaceae</taxon>
        <taxon>Diplogelasinospora</taxon>
    </lineage>
</organism>
<reference evidence="4" key="1">
    <citation type="journal article" date="2023" name="Mol. Phylogenet. Evol.">
        <title>Genome-scale phylogeny and comparative genomics of the fungal order Sordariales.</title>
        <authorList>
            <person name="Hensen N."/>
            <person name="Bonometti L."/>
            <person name="Westerberg I."/>
            <person name="Brannstrom I.O."/>
            <person name="Guillou S."/>
            <person name="Cros-Aarteil S."/>
            <person name="Calhoun S."/>
            <person name="Haridas S."/>
            <person name="Kuo A."/>
            <person name="Mondo S."/>
            <person name="Pangilinan J."/>
            <person name="Riley R."/>
            <person name="LaButti K."/>
            <person name="Andreopoulos B."/>
            <person name="Lipzen A."/>
            <person name="Chen C."/>
            <person name="Yan M."/>
            <person name="Daum C."/>
            <person name="Ng V."/>
            <person name="Clum A."/>
            <person name="Steindorff A."/>
            <person name="Ohm R.A."/>
            <person name="Martin F."/>
            <person name="Silar P."/>
            <person name="Natvig D.O."/>
            <person name="Lalanne C."/>
            <person name="Gautier V."/>
            <person name="Ament-Velasquez S.L."/>
            <person name="Kruys A."/>
            <person name="Hutchinson M.I."/>
            <person name="Powell A.J."/>
            <person name="Barry K."/>
            <person name="Miller A.N."/>
            <person name="Grigoriev I.V."/>
            <person name="Debuchy R."/>
            <person name="Gladieux P."/>
            <person name="Hiltunen Thoren M."/>
            <person name="Johannesson H."/>
        </authorList>
    </citation>
    <scope>NUCLEOTIDE SEQUENCE [LARGE SCALE GENOMIC DNA]</scope>
    <source>
        <strain evidence="4">CBS 340.73</strain>
    </source>
</reference>
<keyword evidence="4" id="KW-1185">Reference proteome</keyword>
<accession>A0AAN6S1U4</accession>
<evidence type="ECO:0000256" key="1">
    <source>
        <dbReference type="SAM" id="MobiDB-lite"/>
    </source>
</evidence>
<evidence type="ECO:0000259" key="2">
    <source>
        <dbReference type="SMART" id="SM00355"/>
    </source>
</evidence>
<evidence type="ECO:0000313" key="3">
    <source>
        <dbReference type="EMBL" id="KAK3937399.1"/>
    </source>
</evidence>
<sequence>MDYSYPTSADMMRSESSTTQFTNDSVFSETSTSSGQYSVDGYTTLNCTSNEEAPAYEYTTAPFPPSYQDSQWSSASVIASAGSQYGSQNVPRPFLLTTSLDILNSAVGNIEGATTLAMQWASSQLTNSVAVEPSLITSSAVNEALRQLQGRESDSPEREAVQSVLYSQLDLYCKGIDQFEAQTRIVQALQESAYQLQCLIEGPHAWDICFYAIADILARLQSDLECGLKDDPPAKEPAKAHGHSKSQSSSSGEKEKYRCLFSGCKQKAFGRSADLDRHYKMVHLEDEKKIKYLCDYKKCPRNEQPFFRPDHFRDHLRDYHKEDLTRRGVLPDPSWWGSRSNHAMFDGWWRCNRCLTRRVSYDKYGFVCPKCQAHCEPERQRQRRHMAEANYAASRK</sequence>
<dbReference type="Gene3D" id="3.30.160.60">
    <property type="entry name" value="Classic Zinc Finger"/>
    <property type="match status" value="1"/>
</dbReference>
<dbReference type="EMBL" id="MU853855">
    <property type="protein sequence ID" value="KAK3937399.1"/>
    <property type="molecule type" value="Genomic_DNA"/>
</dbReference>
<feature type="domain" description="C2H2-type" evidence="2">
    <location>
        <begin position="257"/>
        <end position="283"/>
    </location>
</feature>
<feature type="region of interest" description="Disordered" evidence="1">
    <location>
        <begin position="1"/>
        <end position="33"/>
    </location>
</feature>
<comment type="caution">
    <text evidence="3">The sequence shown here is derived from an EMBL/GenBank/DDBJ whole genome shotgun (WGS) entry which is preliminary data.</text>
</comment>
<dbReference type="Proteomes" id="UP001303473">
    <property type="component" value="Unassembled WGS sequence"/>
</dbReference>
<name>A0AAN6S1U4_9PEZI</name>
<feature type="region of interest" description="Disordered" evidence="1">
    <location>
        <begin position="231"/>
        <end position="251"/>
    </location>
</feature>
<gene>
    <name evidence="3" type="ORF">QBC46DRAFT_267589</name>
</gene>
<dbReference type="SMART" id="SM00355">
    <property type="entry name" value="ZnF_C2H2"/>
    <property type="match status" value="2"/>
</dbReference>
<dbReference type="AlphaFoldDB" id="A0AAN6S1U4"/>
<feature type="compositionally biased region" description="Polar residues" evidence="1">
    <location>
        <begin position="14"/>
        <end position="33"/>
    </location>
</feature>
<proteinExistence type="predicted"/>